<dbReference type="PROSITE" id="PS50931">
    <property type="entry name" value="HTH_LYSR"/>
    <property type="match status" value="1"/>
</dbReference>
<dbReference type="EMBL" id="CP000699">
    <property type="protein sequence ID" value="ABQ67434.1"/>
    <property type="molecule type" value="Genomic_DNA"/>
</dbReference>
<keyword evidence="3" id="KW-0238">DNA-binding</keyword>
<dbReference type="InterPro" id="IPR005119">
    <property type="entry name" value="LysR_subst-bd"/>
</dbReference>
<dbReference type="PANTHER" id="PTHR30537:SF5">
    <property type="entry name" value="HTH-TYPE TRANSCRIPTIONAL ACTIVATOR TTDR-RELATED"/>
    <property type="match status" value="1"/>
</dbReference>
<dbReference type="PRINTS" id="PR00039">
    <property type="entry name" value="HTHLYSR"/>
</dbReference>
<dbReference type="OrthoDB" id="9786526at2"/>
<evidence type="ECO:0000256" key="2">
    <source>
        <dbReference type="ARBA" id="ARBA00023015"/>
    </source>
</evidence>
<organism evidence="6 7">
    <name type="scientific">Rhizorhabdus wittichii (strain DSM 6014 / CCUG 31198 / JCM 15750 / NBRC 105917 / EY 4224 / RW1)</name>
    <name type="common">Sphingomonas wittichii</name>
    <dbReference type="NCBI Taxonomy" id="392499"/>
    <lineage>
        <taxon>Bacteria</taxon>
        <taxon>Pseudomonadati</taxon>
        <taxon>Pseudomonadota</taxon>
        <taxon>Alphaproteobacteria</taxon>
        <taxon>Sphingomonadales</taxon>
        <taxon>Sphingomonadaceae</taxon>
        <taxon>Rhizorhabdus</taxon>
    </lineage>
</organism>
<comment type="similarity">
    <text evidence="1">Belongs to the LysR transcriptional regulatory family.</text>
</comment>
<dbReference type="InterPro" id="IPR036388">
    <property type="entry name" value="WH-like_DNA-bd_sf"/>
</dbReference>
<dbReference type="Proteomes" id="UP000001989">
    <property type="component" value="Chromosome"/>
</dbReference>
<protein>
    <submittedName>
        <fullName evidence="6">Transcriptional regulator, LysR family</fullName>
    </submittedName>
</protein>
<evidence type="ECO:0000256" key="1">
    <source>
        <dbReference type="ARBA" id="ARBA00009437"/>
    </source>
</evidence>
<accession>A0A9J9H9W9</accession>
<dbReference type="FunFam" id="1.10.10.10:FF:000001">
    <property type="entry name" value="LysR family transcriptional regulator"/>
    <property type="match status" value="1"/>
</dbReference>
<dbReference type="GO" id="GO:0043565">
    <property type="term" value="F:sequence-specific DNA binding"/>
    <property type="evidence" value="ECO:0007669"/>
    <property type="project" value="TreeGrafter"/>
</dbReference>
<evidence type="ECO:0000256" key="3">
    <source>
        <dbReference type="ARBA" id="ARBA00023125"/>
    </source>
</evidence>
<evidence type="ECO:0000313" key="6">
    <source>
        <dbReference type="EMBL" id="ABQ67434.1"/>
    </source>
</evidence>
<dbReference type="SUPFAM" id="SSF46785">
    <property type="entry name" value="Winged helix' DNA-binding domain"/>
    <property type="match status" value="1"/>
</dbReference>
<dbReference type="GO" id="GO:0003700">
    <property type="term" value="F:DNA-binding transcription factor activity"/>
    <property type="evidence" value="ECO:0007669"/>
    <property type="project" value="InterPro"/>
</dbReference>
<dbReference type="InterPro" id="IPR000847">
    <property type="entry name" value="LysR_HTH_N"/>
</dbReference>
<proteinExistence type="inferred from homology"/>
<dbReference type="CDD" id="cd08422">
    <property type="entry name" value="PBP2_CrgA_like"/>
    <property type="match status" value="1"/>
</dbReference>
<dbReference type="Pfam" id="PF00126">
    <property type="entry name" value="HTH_1"/>
    <property type="match status" value="1"/>
</dbReference>
<dbReference type="InterPro" id="IPR036390">
    <property type="entry name" value="WH_DNA-bd_sf"/>
</dbReference>
<dbReference type="PANTHER" id="PTHR30537">
    <property type="entry name" value="HTH-TYPE TRANSCRIPTIONAL REGULATOR"/>
    <property type="match status" value="1"/>
</dbReference>
<feature type="domain" description="HTH lysR-type" evidence="5">
    <location>
        <begin position="1"/>
        <end position="59"/>
    </location>
</feature>
<keyword evidence="2" id="KW-0805">Transcription regulation</keyword>
<dbReference type="KEGG" id="swi:Swit_1068"/>
<dbReference type="SUPFAM" id="SSF53850">
    <property type="entry name" value="Periplasmic binding protein-like II"/>
    <property type="match status" value="1"/>
</dbReference>
<dbReference type="GO" id="GO:0006351">
    <property type="term" value="P:DNA-templated transcription"/>
    <property type="evidence" value="ECO:0007669"/>
    <property type="project" value="TreeGrafter"/>
</dbReference>
<evidence type="ECO:0000256" key="4">
    <source>
        <dbReference type="ARBA" id="ARBA00023163"/>
    </source>
</evidence>
<dbReference type="Gene3D" id="3.40.190.290">
    <property type="match status" value="1"/>
</dbReference>
<gene>
    <name evidence="6" type="ordered locus">Swit_1068</name>
</gene>
<reference evidence="6 7" key="1">
    <citation type="journal article" date="2010" name="J. Bacteriol.">
        <title>Genome sequence of the dioxin-mineralizing bacterium Sphingomonas wittichii RW1.</title>
        <authorList>
            <person name="Miller T.R."/>
            <person name="Delcher A.L."/>
            <person name="Salzberg S.L."/>
            <person name="Saunders E."/>
            <person name="Detter J.C."/>
            <person name="Halden R.U."/>
        </authorList>
    </citation>
    <scope>NUCLEOTIDE SEQUENCE [LARGE SCALE GENOMIC DNA]</scope>
    <source>
        <strain evidence="7">DSM 6014 / CCUG 31198 / JCM 15750 / NBRC 105917 / EY 4224 / RW1</strain>
    </source>
</reference>
<dbReference type="Gene3D" id="1.10.10.10">
    <property type="entry name" value="Winged helix-like DNA-binding domain superfamily/Winged helix DNA-binding domain"/>
    <property type="match status" value="1"/>
</dbReference>
<evidence type="ECO:0000259" key="5">
    <source>
        <dbReference type="PROSITE" id="PS50931"/>
    </source>
</evidence>
<dbReference type="InterPro" id="IPR058163">
    <property type="entry name" value="LysR-type_TF_proteobact-type"/>
</dbReference>
<dbReference type="AlphaFoldDB" id="A0A9J9H9W9"/>
<keyword evidence="4" id="KW-0804">Transcription</keyword>
<dbReference type="Pfam" id="PF03466">
    <property type="entry name" value="LysR_substrate"/>
    <property type="match status" value="1"/>
</dbReference>
<keyword evidence="7" id="KW-1185">Reference proteome</keyword>
<evidence type="ECO:0000313" key="7">
    <source>
        <dbReference type="Proteomes" id="UP000001989"/>
    </source>
</evidence>
<sequence>MRRWETYEAFIAVVECGSFTAAAERLRLSKSAISRSVSSLEARLGSQLLFRTTRRLAPTDLGRSVYRRCVELFDMLAEIDAEAMEHDASLRGKLRIVASDSFGECYIAPLAAEMMRLHEQLEIEFLVTDRTIDIVADGYDMAIRYNAQVDSSLKVQKLYELPHICAASPEYLLRAGTPFTLADLTRHNCLVSTFEACHAWRFGMGRTQKTPNLSGNWCSNNGPALLTAALNGIGIVWLPELYLRPYIKAGALIELLGEHRSDPMPVWAVYPARRQAAKVRAFIDYVKSRLPAAEGMTPEPHLAGIVRPPVLVA</sequence>
<name>A0A9J9H9W9_RHIWR</name>